<reference evidence="3" key="1">
    <citation type="journal article" date="2019" name="Int. J. Syst. Evol. Microbiol.">
        <title>The Global Catalogue of Microorganisms (GCM) 10K type strain sequencing project: providing services to taxonomists for standard genome sequencing and annotation.</title>
        <authorList>
            <consortium name="The Broad Institute Genomics Platform"/>
            <consortium name="The Broad Institute Genome Sequencing Center for Infectious Disease"/>
            <person name="Wu L."/>
            <person name="Ma J."/>
        </authorList>
    </citation>
    <scope>NUCLEOTIDE SEQUENCE [LARGE SCALE GENOMIC DNA]</scope>
    <source>
        <strain evidence="3">CG52</strain>
    </source>
</reference>
<dbReference type="PANTHER" id="PTHR42951:SF17">
    <property type="entry name" value="METALLO-BETA-LACTAMASE DOMAIN-CONTAINING PROTEIN"/>
    <property type="match status" value="1"/>
</dbReference>
<dbReference type="PANTHER" id="PTHR42951">
    <property type="entry name" value="METALLO-BETA-LACTAMASE DOMAIN-CONTAINING"/>
    <property type="match status" value="1"/>
</dbReference>
<dbReference type="Gene3D" id="3.60.15.10">
    <property type="entry name" value="Ribonuclease Z/Hydroxyacylglutathione hydrolase-like"/>
    <property type="match status" value="1"/>
</dbReference>
<feature type="domain" description="Metallo-beta-lactamase" evidence="1">
    <location>
        <begin position="25"/>
        <end position="237"/>
    </location>
</feature>
<evidence type="ECO:0000313" key="3">
    <source>
        <dbReference type="Proteomes" id="UP001597322"/>
    </source>
</evidence>
<accession>A0ABW4LYL5</accession>
<proteinExistence type="predicted"/>
<dbReference type="InterPro" id="IPR001279">
    <property type="entry name" value="Metallo-B-lactamas"/>
</dbReference>
<organism evidence="2 3">
    <name type="scientific">Rhizobium helianthi</name>
    <dbReference type="NCBI Taxonomy" id="1132695"/>
    <lineage>
        <taxon>Bacteria</taxon>
        <taxon>Pseudomonadati</taxon>
        <taxon>Pseudomonadota</taxon>
        <taxon>Alphaproteobacteria</taxon>
        <taxon>Hyphomicrobiales</taxon>
        <taxon>Rhizobiaceae</taxon>
        <taxon>Rhizobium/Agrobacterium group</taxon>
        <taxon>Rhizobium</taxon>
    </lineage>
</organism>
<dbReference type="SMART" id="SM00849">
    <property type="entry name" value="Lactamase_B"/>
    <property type="match status" value="1"/>
</dbReference>
<evidence type="ECO:0000259" key="1">
    <source>
        <dbReference type="SMART" id="SM00849"/>
    </source>
</evidence>
<dbReference type="Pfam" id="PF00753">
    <property type="entry name" value="Lactamase_B"/>
    <property type="match status" value="1"/>
</dbReference>
<name>A0ABW4LYL5_9HYPH</name>
<dbReference type="EMBL" id="JBHUEQ010000003">
    <property type="protein sequence ID" value="MFD1744263.1"/>
    <property type="molecule type" value="Genomic_DNA"/>
</dbReference>
<dbReference type="CDD" id="cd07721">
    <property type="entry name" value="yflN-like_MBL-fold"/>
    <property type="match status" value="1"/>
</dbReference>
<dbReference type="InterPro" id="IPR050855">
    <property type="entry name" value="NDM-1-like"/>
</dbReference>
<gene>
    <name evidence="2" type="ORF">ACFSE1_02205</name>
</gene>
<dbReference type="SUPFAM" id="SSF56281">
    <property type="entry name" value="Metallo-hydrolase/oxidoreductase"/>
    <property type="match status" value="1"/>
</dbReference>
<keyword evidence="3" id="KW-1185">Reference proteome</keyword>
<dbReference type="RefSeq" id="WP_377396567.1">
    <property type="nucleotide sequence ID" value="NZ_JBHUEQ010000003.1"/>
</dbReference>
<protein>
    <submittedName>
        <fullName evidence="2">MBL fold metallo-hydrolase</fullName>
    </submittedName>
</protein>
<comment type="caution">
    <text evidence="2">The sequence shown here is derived from an EMBL/GenBank/DDBJ whole genome shotgun (WGS) entry which is preliminary data.</text>
</comment>
<evidence type="ECO:0000313" key="2">
    <source>
        <dbReference type="EMBL" id="MFD1744263.1"/>
    </source>
</evidence>
<sequence length="268" mass="28748">MVPHEQLSREFFAIAPDIAYLRTVLVNVVFIGAPGAGDRNWVLVDTGVFGSHDSIVRAAASRFGEGARPAAIIQTHGHFDHVGSLETLAGEWDAPVYAHSEELPFLSGQESYAPPDTAADGGIIPKLSGLFPRSPVNVAERLRALPPDRRVPPLLGWEWIHTPGHSPGHISLWREVDRTLVVGDAFITTGQESAYEVAAQTLEMHGPPRYFTSDWIAAGTSVTNLAALEPKLAITGHGRAVGGPRSIEALRQLADGFMQIAPPAHLAS</sequence>
<dbReference type="InterPro" id="IPR036866">
    <property type="entry name" value="RibonucZ/Hydroxyglut_hydro"/>
</dbReference>
<dbReference type="Proteomes" id="UP001597322">
    <property type="component" value="Unassembled WGS sequence"/>
</dbReference>